<reference evidence="5" key="1">
    <citation type="journal article" date="2011" name="PLoS Genet.">
        <title>Genomic analysis of the necrotrophic fungal pathogens Sclerotinia sclerotiorum and Botrytis cinerea.</title>
        <authorList>
            <person name="Amselem J."/>
            <person name="Cuomo C.A."/>
            <person name="van Kan J.A."/>
            <person name="Viaud M."/>
            <person name="Benito E.P."/>
            <person name="Couloux A."/>
            <person name="Coutinho P.M."/>
            <person name="de Vries R.P."/>
            <person name="Dyer P.S."/>
            <person name="Fillinger S."/>
            <person name="Fournier E."/>
            <person name="Gout L."/>
            <person name="Hahn M."/>
            <person name="Kohn L."/>
            <person name="Lapalu N."/>
            <person name="Plummer K.M."/>
            <person name="Pradier J.M."/>
            <person name="Quevillon E."/>
            <person name="Sharon A."/>
            <person name="Simon A."/>
            <person name="ten Have A."/>
            <person name="Tudzynski B."/>
            <person name="Tudzynski P."/>
            <person name="Wincker P."/>
            <person name="Andrew M."/>
            <person name="Anthouard V."/>
            <person name="Beever R.E."/>
            <person name="Beffa R."/>
            <person name="Benoit I."/>
            <person name="Bouzid O."/>
            <person name="Brault B."/>
            <person name="Chen Z."/>
            <person name="Choquer M."/>
            <person name="Collemare J."/>
            <person name="Cotton P."/>
            <person name="Danchin E.G."/>
            <person name="Da Silva C."/>
            <person name="Gautier A."/>
            <person name="Giraud C."/>
            <person name="Giraud T."/>
            <person name="Gonzalez C."/>
            <person name="Grossetete S."/>
            <person name="Guldener U."/>
            <person name="Henrissat B."/>
            <person name="Howlett B.J."/>
            <person name="Kodira C."/>
            <person name="Kretschmer M."/>
            <person name="Lappartient A."/>
            <person name="Leroch M."/>
            <person name="Levis C."/>
            <person name="Mauceli E."/>
            <person name="Neuveglise C."/>
            <person name="Oeser B."/>
            <person name="Pearson M."/>
            <person name="Poulain J."/>
            <person name="Poussereau N."/>
            <person name="Quesneville H."/>
            <person name="Rascle C."/>
            <person name="Schumacher J."/>
            <person name="Segurens B."/>
            <person name="Sexton A."/>
            <person name="Silva E."/>
            <person name="Sirven C."/>
            <person name="Soanes D.M."/>
            <person name="Talbot N.J."/>
            <person name="Templeton M."/>
            <person name="Yandava C."/>
            <person name="Yarden O."/>
            <person name="Zeng Q."/>
            <person name="Rollins J.A."/>
            <person name="Lebrun M.H."/>
            <person name="Dickman M."/>
        </authorList>
    </citation>
    <scope>NUCLEOTIDE SEQUENCE [LARGE SCALE GENOMIC DNA]</scope>
    <source>
        <strain evidence="5">T4</strain>
    </source>
</reference>
<dbReference type="InterPro" id="IPR032436">
    <property type="entry name" value="URB1_C"/>
</dbReference>
<dbReference type="EMBL" id="FQ790348">
    <property type="protein sequence ID" value="CCD53796.1"/>
    <property type="molecule type" value="Genomic_DNA"/>
</dbReference>
<dbReference type="OrthoDB" id="72892at2759"/>
<protein>
    <submittedName>
        <fullName evidence="4">Similar to ribosome biogenesis protein Urb1</fullName>
    </submittedName>
</protein>
<dbReference type="GO" id="GO:0000463">
    <property type="term" value="P:maturation of LSU-rRNA from tricistronic rRNA transcript (SSU-rRNA, 5.8S rRNA, LSU-rRNA)"/>
    <property type="evidence" value="ECO:0007669"/>
    <property type="project" value="TreeGrafter"/>
</dbReference>
<proteinExistence type="predicted"/>
<sequence length="1161" mass="130587">MFVWLELECAIASKSKLLGNKAFPGRARMSKRSSEVVEDGGQAYQKRQRISNVTKTTYTSVDIQSARQLKQTLAFDQDSGRSKHGIQSLKAFLDSFSIADTDNSARITILKEYLESQKPADDEDKSAVFLSDLMQTWSFASQANDESLLSAVPAVLALLLKTLSNILEMAEHGLRLGRTILQKRQLELIARGLTSNKSKEHVISPVLRLLRELSIYDGGALAKQVFRSRDYTFKTLARNLSLKYTGDAVEDRKKPSVRTNALRFLLSIIKFLPTESKRELLNQRDVVMGLTREIRDDPPFVIRDILETLKSGVLQDDALPRDAKSKVVNAISLGRIAALYAYDQEDEEISKGKKAVDEIAHDFLMLACTSPNLGVLNRQNGFYPRGIDADEGHEVDTKAGHIDLGLDSIEWMERFTEKVPVRNTVLSEFIQNLRPWSSLKQSELLLSILESAPELVASYFFTKKSFSLDPKLTATWVGYSAFVFSTLQLPIPQYLGHQERYARLPPPCSIVLESILPQPLTQKVFTRCLNQQHNLISFFAIRILSVAFNKMREILKMYQEAAAASSSIWTQAAERLTDEFCQRVPSIKDVISTFRKLSDTELMQREAVTKLLVLYYEVVPRVALDAKFDVSENLTNALQAIDSTEVSKEDRAFRIMELENLFHFSHFSPGMRWFVKAEGLSVSPFVAMLKLSAEAPAGVPLLKLRSVLNSVVQENQIFQTETTISALDTFIARLKEIQDTPNERRIHEFLDDCVSRCASKPVKYIFSLEELTSKSRDAEKEQSPVSLLILAIAEQWPFLVKSGTDILKDVAEFIARFLAAFIKIGEDKKAIKLITKAMVDGTPEESSARKILDKSRKLVDEIEIPQTSQLATGEPNSTIAKGEISAAEIDEVNATMLKELPEEDHNALVKWVAKDIEEVIEGGYAAALIMLLSSGHFSVRKEALTNISKIGAKLKESSFEEKEQIWLLLCELVETSKKVINIEPLPTIISSFASHSVAVLCDPLHCLYPKINKFLSQGPTWQIDKIPLMYKVLDESPSLDDHHHSEVSWLLDFMLAGLQTPTDMGIFRKRRVFEKLFTLYNNPYLAQGLQEKILKLLFRATTIEGGSTTLITRFSSITWLEVQVALGGGTPLKVLMQRIIDSSDKPRIEGWKKGEKASRTE</sequence>
<dbReference type="PANTHER" id="PTHR13500:SF0">
    <property type="entry name" value="NUCLEOLAR PRE-RIBOSOMAL-ASSOCIATED PROTEIN 1"/>
    <property type="match status" value="1"/>
</dbReference>
<feature type="domain" description="URB1 C-terminal" evidence="2">
    <location>
        <begin position="926"/>
        <end position="1119"/>
    </location>
</feature>
<accession>G2YQ98</accession>
<evidence type="ECO:0000259" key="1">
    <source>
        <dbReference type="Pfam" id="PF11707"/>
    </source>
</evidence>
<gene>
    <name evidence="4" type="ORF">BofuT4_P133500.1</name>
</gene>
<dbReference type="Pfam" id="PF11707">
    <property type="entry name" value="Npa1"/>
    <property type="match status" value="1"/>
</dbReference>
<dbReference type="InterPro" id="IPR021714">
    <property type="entry name" value="URB1_N"/>
</dbReference>
<dbReference type="Proteomes" id="UP000008177">
    <property type="component" value="Unplaced contigs"/>
</dbReference>
<dbReference type="InterPro" id="IPR016024">
    <property type="entry name" value="ARM-type_fold"/>
</dbReference>
<evidence type="ECO:0000259" key="3">
    <source>
        <dbReference type="Pfam" id="PF26140"/>
    </source>
</evidence>
<evidence type="ECO:0000313" key="5">
    <source>
        <dbReference type="Proteomes" id="UP000008177"/>
    </source>
</evidence>
<feature type="domain" description="URB1 central HEAT repeat" evidence="3">
    <location>
        <begin position="668"/>
        <end position="866"/>
    </location>
</feature>
<evidence type="ECO:0000313" key="4">
    <source>
        <dbReference type="EMBL" id="CCD53796.1"/>
    </source>
</evidence>
<dbReference type="GO" id="GO:0005730">
    <property type="term" value="C:nucleolus"/>
    <property type="evidence" value="ECO:0007669"/>
    <property type="project" value="TreeGrafter"/>
</dbReference>
<dbReference type="InParanoid" id="G2YQ98"/>
<dbReference type="InterPro" id="IPR039844">
    <property type="entry name" value="URB1"/>
</dbReference>
<dbReference type="GO" id="GO:0000466">
    <property type="term" value="P:maturation of 5.8S rRNA from tricistronic rRNA transcript (SSU-rRNA, 5.8S rRNA, LSU-rRNA)"/>
    <property type="evidence" value="ECO:0007669"/>
    <property type="project" value="TreeGrafter"/>
</dbReference>
<dbReference type="PANTHER" id="PTHR13500">
    <property type="entry name" value="NUCLEOLAR PRERIBOSOMAL-ASSOCIATED PROTEIN 1"/>
    <property type="match status" value="1"/>
</dbReference>
<dbReference type="HOGENOM" id="CLU_009575_0_0_1"/>
<feature type="domain" description="URB1 N-terminal" evidence="1">
    <location>
        <begin position="130"/>
        <end position="479"/>
    </location>
</feature>
<dbReference type="STRING" id="999810.G2YQ98"/>
<evidence type="ECO:0000259" key="2">
    <source>
        <dbReference type="Pfam" id="PF16201"/>
    </source>
</evidence>
<name>G2YQ98_BOTF4</name>
<dbReference type="AlphaFoldDB" id="G2YQ98"/>
<dbReference type="InterPro" id="IPR059018">
    <property type="entry name" value="HEAT_URB1"/>
</dbReference>
<dbReference type="Pfam" id="PF26140">
    <property type="entry name" value="HEAT_URB1"/>
    <property type="match status" value="1"/>
</dbReference>
<dbReference type="eggNOG" id="KOG1791">
    <property type="taxonomic scope" value="Eukaryota"/>
</dbReference>
<organism evidence="4 5">
    <name type="scientific">Botryotinia fuckeliana (strain T4)</name>
    <name type="common">Noble rot fungus</name>
    <name type="synonym">Botrytis cinerea</name>
    <dbReference type="NCBI Taxonomy" id="999810"/>
    <lineage>
        <taxon>Eukaryota</taxon>
        <taxon>Fungi</taxon>
        <taxon>Dikarya</taxon>
        <taxon>Ascomycota</taxon>
        <taxon>Pezizomycotina</taxon>
        <taxon>Leotiomycetes</taxon>
        <taxon>Helotiales</taxon>
        <taxon>Sclerotiniaceae</taxon>
        <taxon>Botrytis</taxon>
    </lineage>
</organism>
<dbReference type="SUPFAM" id="SSF48371">
    <property type="entry name" value="ARM repeat"/>
    <property type="match status" value="1"/>
</dbReference>
<dbReference type="Pfam" id="PF16201">
    <property type="entry name" value="NopRA1"/>
    <property type="match status" value="1"/>
</dbReference>
<dbReference type="FunCoup" id="G2YQ98">
    <property type="interactions" value="277"/>
</dbReference>